<feature type="non-terminal residue" evidence="2">
    <location>
        <position position="1"/>
    </location>
</feature>
<proteinExistence type="predicted"/>
<feature type="compositionally biased region" description="Low complexity" evidence="1">
    <location>
        <begin position="88"/>
        <end position="97"/>
    </location>
</feature>
<gene>
    <name evidence="2" type="ORF">AVDCRST_MAG39-676</name>
</gene>
<feature type="region of interest" description="Disordered" evidence="1">
    <location>
        <begin position="1"/>
        <end position="97"/>
    </location>
</feature>
<evidence type="ECO:0000313" key="2">
    <source>
        <dbReference type="EMBL" id="CAA9490799.1"/>
    </source>
</evidence>
<protein>
    <submittedName>
        <fullName evidence="2">Nitroreductase family protein</fullName>
    </submittedName>
</protein>
<feature type="compositionally biased region" description="Basic residues" evidence="1">
    <location>
        <begin position="57"/>
        <end position="80"/>
    </location>
</feature>
<feature type="region of interest" description="Disordered" evidence="1">
    <location>
        <begin position="164"/>
        <end position="194"/>
    </location>
</feature>
<reference evidence="2" key="1">
    <citation type="submission" date="2020-02" db="EMBL/GenBank/DDBJ databases">
        <authorList>
            <person name="Meier V. D."/>
        </authorList>
    </citation>
    <scope>NUCLEOTIDE SEQUENCE</scope>
    <source>
        <strain evidence="2">AVDCRST_MAG39</strain>
    </source>
</reference>
<accession>A0A6J4SCS4</accession>
<feature type="compositionally biased region" description="Low complexity" evidence="1">
    <location>
        <begin position="46"/>
        <end position="56"/>
    </location>
</feature>
<name>A0A6J4SCS4_9SPHN</name>
<sequence length="194" mass="20723">VQRPLHPAQPRPHPPLGPAQGNGRPRAGSRGNPGDHRGSGARARPRQAFAVAAAGRGRPRRLRRLAPRRAPRRGPGRQARRLRDGGRLRAPGARAGRRAVCARIKPQGASVGAGAVGGRLVHEPAHHRPRPRLRRGLAYRLAGLFADGRARSERGRRAASCRRLHLRRPAEPAAAGTPPAGPGADRRPLAVRGL</sequence>
<organism evidence="2">
    <name type="scientific">uncultured Sphingomonadaceae bacterium</name>
    <dbReference type="NCBI Taxonomy" id="169976"/>
    <lineage>
        <taxon>Bacteria</taxon>
        <taxon>Pseudomonadati</taxon>
        <taxon>Pseudomonadota</taxon>
        <taxon>Alphaproteobacteria</taxon>
        <taxon>Sphingomonadales</taxon>
        <taxon>Sphingomonadaceae</taxon>
        <taxon>environmental samples</taxon>
    </lineage>
</organism>
<dbReference type="EMBL" id="CADCVW010000031">
    <property type="protein sequence ID" value="CAA9490799.1"/>
    <property type="molecule type" value="Genomic_DNA"/>
</dbReference>
<evidence type="ECO:0000256" key="1">
    <source>
        <dbReference type="SAM" id="MobiDB-lite"/>
    </source>
</evidence>
<feature type="non-terminal residue" evidence="2">
    <location>
        <position position="194"/>
    </location>
</feature>
<feature type="compositionally biased region" description="Pro residues" evidence="1">
    <location>
        <begin position="7"/>
        <end position="17"/>
    </location>
</feature>
<dbReference type="AlphaFoldDB" id="A0A6J4SCS4"/>